<evidence type="ECO:0000313" key="3">
    <source>
        <dbReference type="EMBL" id="ETO01182.1"/>
    </source>
</evidence>
<sequence>MQQWTVEEVVGIIISIIFLLKHSVLEAQKKKKSLGKGSKQVMIALHRNGVDGKTFVTSIMVKEDIEGLEIPKIAATQIFNAYCERFSSLIRNNLELNYRNSVSRTTNNEFICSVTSGATSRRIKVKKTMTVRQIRDKINNMLGLEDTYTLLGSGIALTEPSKTLEQYNIIKPTAFSFVMKMYGGGSAFSRLLFNTLQKKKIPKENFAKEDIAKENIGKEDEQRIRHLNPKKYPQIKLSTKTDVITLDDDMFIPRAQMPCGHAIGAHTMYEYIKWRLGKDLTTTSICCPDPKCAREWNWDLVSADNCKSINEKNGIKKCPNCKCLGEPSESLNIFRSQKKKKKKKKKKSSIFVYSIFLILYTTSVLYVVVCRAACSSCGTNFCWVCERLWKRNGLQICGNPNCPVLEIQVVLDSCKNKATSYNLDVKIPNIRACPRCFMVFPFFVCVFIAVPPVLY</sequence>
<comment type="caution">
    <text evidence="3">The sequence shown here is derived from an EMBL/GenBank/DDBJ whole genome shotgun (WGS) entry which is preliminary data.</text>
</comment>
<feature type="transmembrane region" description="Helical" evidence="1">
    <location>
        <begin position="437"/>
        <end position="454"/>
    </location>
</feature>
<evidence type="ECO:0000256" key="1">
    <source>
        <dbReference type="SAM" id="Phobius"/>
    </source>
</evidence>
<proteinExistence type="predicted"/>
<keyword evidence="4" id="KW-1185">Reference proteome</keyword>
<evidence type="ECO:0000259" key="2">
    <source>
        <dbReference type="PROSITE" id="PS50053"/>
    </source>
</evidence>
<dbReference type="SUPFAM" id="SSF54236">
    <property type="entry name" value="Ubiquitin-like"/>
    <property type="match status" value="1"/>
</dbReference>
<dbReference type="Proteomes" id="UP000023152">
    <property type="component" value="Unassembled WGS sequence"/>
</dbReference>
<feature type="domain" description="Ubiquitin-like" evidence="2">
    <location>
        <begin position="94"/>
        <end position="184"/>
    </location>
</feature>
<gene>
    <name evidence="3" type="ORF">RFI_36258</name>
</gene>
<dbReference type="EMBL" id="ASPP01038989">
    <property type="protein sequence ID" value="ETO01182.1"/>
    <property type="molecule type" value="Genomic_DNA"/>
</dbReference>
<reference evidence="3 4" key="1">
    <citation type="journal article" date="2013" name="Curr. Biol.">
        <title>The Genome of the Foraminiferan Reticulomyxa filosa.</title>
        <authorList>
            <person name="Glockner G."/>
            <person name="Hulsmann N."/>
            <person name="Schleicher M."/>
            <person name="Noegel A.A."/>
            <person name="Eichinger L."/>
            <person name="Gallinger C."/>
            <person name="Pawlowski J."/>
            <person name="Sierra R."/>
            <person name="Euteneuer U."/>
            <person name="Pillet L."/>
            <person name="Moustafa A."/>
            <person name="Platzer M."/>
            <person name="Groth M."/>
            <person name="Szafranski K."/>
            <person name="Schliwa M."/>
        </authorList>
    </citation>
    <scope>NUCLEOTIDE SEQUENCE [LARGE SCALE GENOMIC DNA]</scope>
</reference>
<protein>
    <recommendedName>
        <fullName evidence="2">Ubiquitin-like domain-containing protein</fullName>
    </recommendedName>
</protein>
<accession>X6LJ47</accession>
<dbReference type="AlphaFoldDB" id="X6LJ47"/>
<feature type="transmembrane region" description="Helical" evidence="1">
    <location>
        <begin position="350"/>
        <end position="369"/>
    </location>
</feature>
<evidence type="ECO:0000313" key="4">
    <source>
        <dbReference type="Proteomes" id="UP000023152"/>
    </source>
</evidence>
<organism evidence="3 4">
    <name type="scientific">Reticulomyxa filosa</name>
    <dbReference type="NCBI Taxonomy" id="46433"/>
    <lineage>
        <taxon>Eukaryota</taxon>
        <taxon>Sar</taxon>
        <taxon>Rhizaria</taxon>
        <taxon>Retaria</taxon>
        <taxon>Foraminifera</taxon>
        <taxon>Monothalamids</taxon>
        <taxon>Reticulomyxidae</taxon>
        <taxon>Reticulomyxa</taxon>
    </lineage>
</organism>
<keyword evidence="1" id="KW-0812">Transmembrane</keyword>
<keyword evidence="1" id="KW-0472">Membrane</keyword>
<name>X6LJ47_RETFI</name>
<dbReference type="PROSITE" id="PS50053">
    <property type="entry name" value="UBIQUITIN_2"/>
    <property type="match status" value="1"/>
</dbReference>
<dbReference type="InterPro" id="IPR000626">
    <property type="entry name" value="Ubiquitin-like_dom"/>
</dbReference>
<keyword evidence="1" id="KW-1133">Transmembrane helix</keyword>
<dbReference type="InterPro" id="IPR029071">
    <property type="entry name" value="Ubiquitin-like_domsf"/>
</dbReference>